<dbReference type="Pfam" id="PF00270">
    <property type="entry name" value="DEAD"/>
    <property type="match status" value="1"/>
</dbReference>
<organism evidence="16 17">
    <name type="scientific">Strongyloides papillosus</name>
    <name type="common">Intestinal threadworm</name>
    <dbReference type="NCBI Taxonomy" id="174720"/>
    <lineage>
        <taxon>Eukaryota</taxon>
        <taxon>Metazoa</taxon>
        <taxon>Ecdysozoa</taxon>
        <taxon>Nematoda</taxon>
        <taxon>Chromadorea</taxon>
        <taxon>Rhabditida</taxon>
        <taxon>Tylenchina</taxon>
        <taxon>Panagrolaimomorpha</taxon>
        <taxon>Strongyloidoidea</taxon>
        <taxon>Strongyloididae</taxon>
        <taxon>Strongyloides</taxon>
    </lineage>
</organism>
<evidence type="ECO:0000256" key="5">
    <source>
        <dbReference type="ARBA" id="ARBA00022806"/>
    </source>
</evidence>
<evidence type="ECO:0000313" key="17">
    <source>
        <dbReference type="WBParaSite" id="SPAL_0000038200.1"/>
    </source>
</evidence>
<dbReference type="InterPro" id="IPR018982">
    <property type="entry name" value="RQC_domain"/>
</dbReference>
<protein>
    <recommendedName>
        <fullName evidence="12">ATP-dependent DNA helicase</fullName>
        <ecNumber evidence="12">5.6.2.4</ecNumber>
    </recommendedName>
</protein>
<dbReference type="GO" id="GO:0005524">
    <property type="term" value="F:ATP binding"/>
    <property type="evidence" value="ECO:0007669"/>
    <property type="project" value="UniProtKB-KW"/>
</dbReference>
<sequence length="773" mass="88954">MSTLKEAFEKAKPKARIQYGEYSFVQFPSEYRIPDVIKNLPKVSAQKDQRNNERNSTSQFPQNCSGHSLDNGPLVQTFYINTQQKPTNPPTVEPQNYVDDNYDDFYDDSIDFSDSNNQSSTNSNNTLNITGSSDNNVSKEYNPIDDTIRHNNNISNNNISDDYHRFDDSTIEGECEDDIYDEEVTFLKSDAKEFANGHELLPQDKLQEMNKVLNEVFGYSSFKEGQKEAIIAGLLREDVFVLMPGGSGKSLCYQVPAVIDLGITVVVCPLKGVFEDEVAMLTKLGVPVQSLTCNIDKNRYSYFYEQVLSGEKKIKLLYVIPEIINGSENFQQFLLDIHEKGMLARFVVKDAQCISKFSHNFRTDCTGLNCLRDNFQNLKIPIMLLSSATTPKVVFDVISSLNIRSAKIFTSSFERSNIKYDVIHRTAKSQDTLLRKIKNIFPEGSGIFYCFSKKDCETLHNSLKDYGLTSVIYHCGMDDRSRREAQQKWMSNEVQVICGTTAFGIGVKKRDVRFVVHFCMPMNVESYYNESGLAGRDGLPSYSAILYSYLDSVREKKLIADNNNKYNLLSKDKPIRRSIQFYKVNQILWYCESIHECRRKFLLQYFGEKYDLDGCLRDSKTVCNSCEISINRVPRYKFFDFTTEAERILKTTIDYTLTMKQMSDCYRGRVVKKRNSDDVVQPVEIFGKGSRLTEEDANRFIIRLITDDYLKEDVKVIEDDNFTKITGYLALTSKGRKFLSSTERSKIHIYIEMKQVKRRKTTKYDLVPNDESF</sequence>
<dbReference type="GO" id="GO:0006260">
    <property type="term" value="P:DNA replication"/>
    <property type="evidence" value="ECO:0007669"/>
    <property type="project" value="InterPro"/>
</dbReference>
<dbReference type="InterPro" id="IPR032284">
    <property type="entry name" value="RecQ_Zn-bd"/>
</dbReference>
<evidence type="ECO:0000256" key="6">
    <source>
        <dbReference type="ARBA" id="ARBA00022840"/>
    </source>
</evidence>
<dbReference type="Gene3D" id="1.10.10.10">
    <property type="entry name" value="Winged helix-like DNA-binding domain superfamily/Winged helix DNA-binding domain"/>
    <property type="match status" value="1"/>
</dbReference>
<dbReference type="SMART" id="SM00956">
    <property type="entry name" value="RQC"/>
    <property type="match status" value="1"/>
</dbReference>
<evidence type="ECO:0000256" key="10">
    <source>
        <dbReference type="ARBA" id="ARBA00034617"/>
    </source>
</evidence>
<dbReference type="PANTHER" id="PTHR13710">
    <property type="entry name" value="DNA HELICASE RECQ FAMILY MEMBER"/>
    <property type="match status" value="1"/>
</dbReference>
<evidence type="ECO:0000256" key="8">
    <source>
        <dbReference type="ARBA" id="ARBA00023235"/>
    </source>
</evidence>
<keyword evidence="3 12" id="KW-0547">Nucleotide-binding</keyword>
<dbReference type="InterPro" id="IPR011545">
    <property type="entry name" value="DEAD/DEAH_box_helicase_dom"/>
</dbReference>
<dbReference type="PROSITE" id="PS51192">
    <property type="entry name" value="HELICASE_ATP_BIND_1"/>
    <property type="match status" value="1"/>
</dbReference>
<feature type="compositionally biased region" description="Low complexity" evidence="13">
    <location>
        <begin position="112"/>
        <end position="133"/>
    </location>
</feature>
<keyword evidence="9 12" id="KW-0539">Nucleus</keyword>
<keyword evidence="6 12" id="KW-0067">ATP-binding</keyword>
<dbReference type="SMART" id="SM00487">
    <property type="entry name" value="DEXDc"/>
    <property type="match status" value="1"/>
</dbReference>
<keyword evidence="4 12" id="KW-0378">Hydrolase</keyword>
<evidence type="ECO:0000259" key="15">
    <source>
        <dbReference type="PROSITE" id="PS51194"/>
    </source>
</evidence>
<keyword evidence="16" id="KW-1185">Reference proteome</keyword>
<dbReference type="NCBIfam" id="TIGR00614">
    <property type="entry name" value="recQ_fam"/>
    <property type="match status" value="1"/>
</dbReference>
<evidence type="ECO:0000256" key="2">
    <source>
        <dbReference type="ARBA" id="ARBA00005446"/>
    </source>
</evidence>
<evidence type="ECO:0000256" key="7">
    <source>
        <dbReference type="ARBA" id="ARBA00023125"/>
    </source>
</evidence>
<evidence type="ECO:0000256" key="12">
    <source>
        <dbReference type="RuleBase" id="RU364117"/>
    </source>
</evidence>
<dbReference type="GO" id="GO:0000724">
    <property type="term" value="P:double-strand break repair via homologous recombination"/>
    <property type="evidence" value="ECO:0007669"/>
    <property type="project" value="TreeGrafter"/>
</dbReference>
<evidence type="ECO:0000256" key="11">
    <source>
        <dbReference type="ARBA" id="ARBA00049360"/>
    </source>
</evidence>
<dbReference type="GO" id="GO:0005737">
    <property type="term" value="C:cytoplasm"/>
    <property type="evidence" value="ECO:0007669"/>
    <property type="project" value="TreeGrafter"/>
</dbReference>
<dbReference type="STRING" id="174720.A0A0N5B2S9"/>
<keyword evidence="7" id="KW-0238">DNA-binding</keyword>
<reference evidence="17" key="1">
    <citation type="submission" date="2017-02" db="UniProtKB">
        <authorList>
            <consortium name="WormBaseParasite"/>
        </authorList>
    </citation>
    <scope>IDENTIFICATION</scope>
</reference>
<dbReference type="InterPro" id="IPR001650">
    <property type="entry name" value="Helicase_C-like"/>
</dbReference>
<dbReference type="GO" id="GO:0043138">
    <property type="term" value="F:3'-5' DNA helicase activity"/>
    <property type="evidence" value="ECO:0007669"/>
    <property type="project" value="UniProtKB-EC"/>
</dbReference>
<comment type="catalytic activity">
    <reaction evidence="11 12">
        <text>ATP + H2O = ADP + phosphate + H(+)</text>
        <dbReference type="Rhea" id="RHEA:13065"/>
        <dbReference type="ChEBI" id="CHEBI:15377"/>
        <dbReference type="ChEBI" id="CHEBI:15378"/>
        <dbReference type="ChEBI" id="CHEBI:30616"/>
        <dbReference type="ChEBI" id="CHEBI:43474"/>
        <dbReference type="ChEBI" id="CHEBI:456216"/>
    </reaction>
</comment>
<dbReference type="AlphaFoldDB" id="A0A0N5B2S9"/>
<dbReference type="InterPro" id="IPR014001">
    <property type="entry name" value="Helicase_ATP-bd"/>
</dbReference>
<evidence type="ECO:0000256" key="4">
    <source>
        <dbReference type="ARBA" id="ARBA00022801"/>
    </source>
</evidence>
<dbReference type="Pfam" id="PF09382">
    <property type="entry name" value="RQC"/>
    <property type="match status" value="1"/>
</dbReference>
<feature type="domain" description="Helicase C-terminal" evidence="15">
    <location>
        <begin position="432"/>
        <end position="579"/>
    </location>
</feature>
<keyword evidence="5 12" id="KW-0347">Helicase</keyword>
<feature type="domain" description="Helicase ATP-binding" evidence="14">
    <location>
        <begin position="230"/>
        <end position="408"/>
    </location>
</feature>
<dbReference type="PANTHER" id="PTHR13710:SF153">
    <property type="entry name" value="RECQ-LIKE DNA HELICASE BLM"/>
    <property type="match status" value="1"/>
</dbReference>
<dbReference type="SUPFAM" id="SSF52540">
    <property type="entry name" value="P-loop containing nucleoside triphosphate hydrolases"/>
    <property type="match status" value="2"/>
</dbReference>
<comment type="similarity">
    <text evidence="2 12">Belongs to the helicase family. RecQ subfamily.</text>
</comment>
<dbReference type="EC" id="5.6.2.4" evidence="12"/>
<evidence type="ECO:0000256" key="3">
    <source>
        <dbReference type="ARBA" id="ARBA00022741"/>
    </source>
</evidence>
<dbReference type="GO" id="GO:0005634">
    <property type="term" value="C:nucleus"/>
    <property type="evidence" value="ECO:0007669"/>
    <property type="project" value="UniProtKB-SubCell"/>
</dbReference>
<dbReference type="InterPro" id="IPR036390">
    <property type="entry name" value="WH_DNA-bd_sf"/>
</dbReference>
<evidence type="ECO:0000256" key="1">
    <source>
        <dbReference type="ARBA" id="ARBA00004123"/>
    </source>
</evidence>
<feature type="region of interest" description="Disordered" evidence="13">
    <location>
        <begin position="44"/>
        <end position="138"/>
    </location>
</feature>
<dbReference type="GO" id="GO:0009378">
    <property type="term" value="F:four-way junction helicase activity"/>
    <property type="evidence" value="ECO:0007669"/>
    <property type="project" value="TreeGrafter"/>
</dbReference>
<dbReference type="Gene3D" id="3.40.50.300">
    <property type="entry name" value="P-loop containing nucleotide triphosphate hydrolases"/>
    <property type="match status" value="2"/>
</dbReference>
<dbReference type="Proteomes" id="UP000046392">
    <property type="component" value="Unplaced"/>
</dbReference>
<dbReference type="SUPFAM" id="SSF46785">
    <property type="entry name" value="Winged helix' DNA-binding domain"/>
    <property type="match status" value="1"/>
</dbReference>
<dbReference type="GO" id="GO:0003677">
    <property type="term" value="F:DNA binding"/>
    <property type="evidence" value="ECO:0007669"/>
    <property type="project" value="UniProtKB-KW"/>
</dbReference>
<dbReference type="Pfam" id="PF00271">
    <property type="entry name" value="Helicase_C"/>
    <property type="match status" value="1"/>
</dbReference>
<dbReference type="GO" id="GO:0005694">
    <property type="term" value="C:chromosome"/>
    <property type="evidence" value="ECO:0007669"/>
    <property type="project" value="TreeGrafter"/>
</dbReference>
<dbReference type="InterPro" id="IPR027417">
    <property type="entry name" value="P-loop_NTPase"/>
</dbReference>
<dbReference type="WBParaSite" id="SPAL_0000038200.1">
    <property type="protein sequence ID" value="SPAL_0000038200.1"/>
    <property type="gene ID" value="SPAL_0000038200"/>
</dbReference>
<comment type="catalytic activity">
    <reaction evidence="10 12">
        <text>Couples ATP hydrolysis with the unwinding of duplex DNA by translocating in the 3'-5' direction.</text>
        <dbReference type="EC" id="5.6.2.4"/>
    </reaction>
</comment>
<evidence type="ECO:0000259" key="14">
    <source>
        <dbReference type="PROSITE" id="PS51192"/>
    </source>
</evidence>
<dbReference type="GO" id="GO:0016887">
    <property type="term" value="F:ATP hydrolysis activity"/>
    <property type="evidence" value="ECO:0007669"/>
    <property type="project" value="RHEA"/>
</dbReference>
<feature type="compositionally biased region" description="Acidic residues" evidence="13">
    <location>
        <begin position="100"/>
        <end position="111"/>
    </location>
</feature>
<evidence type="ECO:0000256" key="9">
    <source>
        <dbReference type="ARBA" id="ARBA00023242"/>
    </source>
</evidence>
<dbReference type="InterPro" id="IPR036388">
    <property type="entry name" value="WH-like_DNA-bd_sf"/>
</dbReference>
<dbReference type="PROSITE" id="PS51194">
    <property type="entry name" value="HELICASE_CTER"/>
    <property type="match status" value="1"/>
</dbReference>
<feature type="compositionally biased region" description="Polar residues" evidence="13">
    <location>
        <begin position="54"/>
        <end position="68"/>
    </location>
</feature>
<dbReference type="SMART" id="SM00490">
    <property type="entry name" value="HELICc"/>
    <property type="match status" value="1"/>
</dbReference>
<dbReference type="InterPro" id="IPR004589">
    <property type="entry name" value="DNA_helicase_ATP-dep_RecQ"/>
</dbReference>
<evidence type="ECO:0000256" key="13">
    <source>
        <dbReference type="SAM" id="MobiDB-lite"/>
    </source>
</evidence>
<accession>A0A0N5B2S9</accession>
<comment type="subcellular location">
    <subcellularLocation>
        <location evidence="1 12">Nucleus</location>
    </subcellularLocation>
</comment>
<dbReference type="Pfam" id="PF16124">
    <property type="entry name" value="RecQ_Zn_bind"/>
    <property type="match status" value="1"/>
</dbReference>
<keyword evidence="8" id="KW-0413">Isomerase</keyword>
<evidence type="ECO:0000313" key="16">
    <source>
        <dbReference type="Proteomes" id="UP000046392"/>
    </source>
</evidence>
<name>A0A0N5B2S9_STREA</name>
<proteinExistence type="inferred from homology"/>